<dbReference type="EMBL" id="BMHH01000013">
    <property type="protein sequence ID" value="GGB00435.1"/>
    <property type="molecule type" value="Genomic_DNA"/>
</dbReference>
<keyword evidence="3" id="KW-1185">Reference proteome</keyword>
<dbReference type="Pfam" id="PF20557">
    <property type="entry name" value="DnaT_2"/>
    <property type="match status" value="1"/>
</dbReference>
<organism evidence="2 3">
    <name type="scientific">Brucella endophytica</name>
    <dbReference type="NCBI Taxonomy" id="1963359"/>
    <lineage>
        <taxon>Bacteria</taxon>
        <taxon>Pseudomonadati</taxon>
        <taxon>Pseudomonadota</taxon>
        <taxon>Alphaproteobacteria</taxon>
        <taxon>Hyphomicrobiales</taxon>
        <taxon>Brucellaceae</taxon>
        <taxon>Brucella/Ochrobactrum group</taxon>
        <taxon>Brucella</taxon>
    </lineage>
</organism>
<reference evidence="2" key="2">
    <citation type="submission" date="2020-09" db="EMBL/GenBank/DDBJ databases">
        <authorList>
            <person name="Sun Q."/>
            <person name="Zhou Y."/>
        </authorList>
    </citation>
    <scope>NUCLEOTIDE SEQUENCE</scope>
    <source>
        <strain evidence="2">CGMCC 1.15082</strain>
    </source>
</reference>
<dbReference type="AlphaFoldDB" id="A0A916WHI5"/>
<evidence type="ECO:0000259" key="1">
    <source>
        <dbReference type="Pfam" id="PF20557"/>
    </source>
</evidence>
<comment type="caution">
    <text evidence="2">The sequence shown here is derived from an EMBL/GenBank/DDBJ whole genome shotgun (WGS) entry which is preliminary data.</text>
</comment>
<proteinExistence type="predicted"/>
<reference evidence="2" key="1">
    <citation type="journal article" date="2014" name="Int. J. Syst. Evol. Microbiol.">
        <title>Complete genome sequence of Corynebacterium casei LMG S-19264T (=DSM 44701T), isolated from a smear-ripened cheese.</title>
        <authorList>
            <consortium name="US DOE Joint Genome Institute (JGI-PGF)"/>
            <person name="Walter F."/>
            <person name="Albersmeier A."/>
            <person name="Kalinowski J."/>
            <person name="Ruckert C."/>
        </authorList>
    </citation>
    <scope>NUCLEOTIDE SEQUENCE</scope>
    <source>
        <strain evidence="2">CGMCC 1.15082</strain>
    </source>
</reference>
<evidence type="ECO:0000313" key="3">
    <source>
        <dbReference type="Proteomes" id="UP000646478"/>
    </source>
</evidence>
<gene>
    <name evidence="2" type="ORF">GCM10011491_30800</name>
</gene>
<name>A0A916WHI5_9HYPH</name>
<sequence>MAFSYPQVTISSTVYPAYVNVADADAFLNGSVNAAAWIALSGDDKGRAIVTAVRLIDAQDWKGAKTDPDNALAWPRTCQADQTTLPAALVNVTIQLAFAITQNPELAGGASSGQGGTKRLKAGSVEIEYFNTGILPSQSNASALWGILAPLAGCLASSGAGTSLVGAFASGTTRQSPFSDPDYSLTRGI</sequence>
<dbReference type="RefSeq" id="WP_188825080.1">
    <property type="nucleotide sequence ID" value="NZ_BMHH01000013.1"/>
</dbReference>
<feature type="domain" description="Putative DnaT-like" evidence="1">
    <location>
        <begin position="17"/>
        <end position="156"/>
    </location>
</feature>
<dbReference type="InterPro" id="IPR046787">
    <property type="entry name" value="DnaT_2"/>
</dbReference>
<protein>
    <recommendedName>
        <fullName evidence="1">Putative DnaT-like domain-containing protein</fullName>
    </recommendedName>
</protein>
<evidence type="ECO:0000313" key="2">
    <source>
        <dbReference type="EMBL" id="GGB00435.1"/>
    </source>
</evidence>
<dbReference type="Proteomes" id="UP000646478">
    <property type="component" value="Unassembled WGS sequence"/>
</dbReference>
<accession>A0A916WHI5</accession>